<dbReference type="EMBL" id="JBDIVE010000003">
    <property type="protein sequence ID" value="MEN3068497.1"/>
    <property type="molecule type" value="Genomic_DNA"/>
</dbReference>
<protein>
    <submittedName>
        <fullName evidence="1">Serine protease</fullName>
    </submittedName>
</protein>
<dbReference type="InterPro" id="IPR009003">
    <property type="entry name" value="Peptidase_S1_PA"/>
</dbReference>
<dbReference type="SUPFAM" id="SSF50494">
    <property type="entry name" value="Trypsin-like serine proteases"/>
    <property type="match status" value="1"/>
</dbReference>
<evidence type="ECO:0000313" key="1">
    <source>
        <dbReference type="EMBL" id="MEN3068497.1"/>
    </source>
</evidence>
<reference evidence="1 2" key="1">
    <citation type="journal article" date="2018" name="Int. J. Syst. Evol. Microbiol.">
        <title>Uliginosibacterium sediminicola sp. nov., isolated from freshwater sediment.</title>
        <authorList>
            <person name="Hwang W.M."/>
            <person name="Kim S.M."/>
            <person name="Kang K."/>
            <person name="Ahn T.Y."/>
        </authorList>
    </citation>
    <scope>NUCLEOTIDE SEQUENCE [LARGE SCALE GENOMIC DNA]</scope>
    <source>
        <strain evidence="1 2">M1-21</strain>
    </source>
</reference>
<keyword evidence="1" id="KW-0378">Hydrolase</keyword>
<dbReference type="Proteomes" id="UP001410394">
    <property type="component" value="Unassembled WGS sequence"/>
</dbReference>
<dbReference type="PANTHER" id="PTHR22939">
    <property type="entry name" value="SERINE PROTEASE FAMILY S1C HTRA-RELATED"/>
    <property type="match status" value="1"/>
</dbReference>
<dbReference type="PANTHER" id="PTHR22939:SF129">
    <property type="entry name" value="SERINE PROTEASE HTRA2, MITOCHONDRIAL"/>
    <property type="match status" value="1"/>
</dbReference>
<dbReference type="InterPro" id="IPR001940">
    <property type="entry name" value="Peptidase_S1C"/>
</dbReference>
<proteinExistence type="predicted"/>
<comment type="caution">
    <text evidence="1">The sequence shown here is derived from an EMBL/GenBank/DDBJ whole genome shotgun (WGS) entry which is preliminary data.</text>
</comment>
<dbReference type="GO" id="GO:0008233">
    <property type="term" value="F:peptidase activity"/>
    <property type="evidence" value="ECO:0007669"/>
    <property type="project" value="UniProtKB-KW"/>
</dbReference>
<organism evidence="1 2">
    <name type="scientific">Uliginosibacterium sediminicola</name>
    <dbReference type="NCBI Taxonomy" id="2024550"/>
    <lineage>
        <taxon>Bacteria</taxon>
        <taxon>Pseudomonadati</taxon>
        <taxon>Pseudomonadota</taxon>
        <taxon>Betaproteobacteria</taxon>
        <taxon>Rhodocyclales</taxon>
        <taxon>Zoogloeaceae</taxon>
        <taxon>Uliginosibacterium</taxon>
    </lineage>
</organism>
<dbReference type="RefSeq" id="WP_345919265.1">
    <property type="nucleotide sequence ID" value="NZ_JBDIVE010000003.1"/>
</dbReference>
<keyword evidence="1" id="KW-0645">Protease</keyword>
<dbReference type="GO" id="GO:0006508">
    <property type="term" value="P:proteolysis"/>
    <property type="evidence" value="ECO:0007669"/>
    <property type="project" value="UniProtKB-KW"/>
</dbReference>
<evidence type="ECO:0000313" key="2">
    <source>
        <dbReference type="Proteomes" id="UP001410394"/>
    </source>
</evidence>
<dbReference type="Pfam" id="PF13365">
    <property type="entry name" value="Trypsin_2"/>
    <property type="match status" value="1"/>
</dbReference>
<dbReference type="PRINTS" id="PR00834">
    <property type="entry name" value="PROTEASES2C"/>
</dbReference>
<accession>A0ABU9YYE6</accession>
<dbReference type="Gene3D" id="2.40.10.10">
    <property type="entry name" value="Trypsin-like serine proteases"/>
    <property type="match status" value="2"/>
</dbReference>
<sequence length="227" mass="24399">MLKWFLTGLVSLGMVMPAWALDSDQLFRVLAPSVWLVRTLDRDGLPLGIGSAVVVSPKQLLSNCHVLKGAKSFLLVKEDVSFKGRLEQVDLERDMCLLAVSAPDFNAPAVALGDSDKVQVGTRVVALGNPRALELTFSEGLVSRLEKSERTGLLDKIQTSAPISPGSSGGGLFDAEGRLIGITQSALIQAGSQNLNFALPINWLKDLPARSAEQLAAYYAEQAKLRK</sequence>
<dbReference type="InterPro" id="IPR043504">
    <property type="entry name" value="Peptidase_S1_PA_chymotrypsin"/>
</dbReference>
<keyword evidence="2" id="KW-1185">Reference proteome</keyword>
<gene>
    <name evidence="1" type="ORF">ABDB84_08395</name>
</gene>
<name>A0ABU9YYE6_9RHOO</name>